<name>A0A1U9WQK2_9CAUD</name>
<dbReference type="EMBL" id="KY565347">
    <property type="protein sequence ID" value="AQY55057.1"/>
    <property type="molecule type" value="Genomic_DNA"/>
</dbReference>
<organism evidence="1 2">
    <name type="scientific">Geobacillus phage TP-84</name>
    <dbReference type="NCBI Taxonomy" id="1965361"/>
    <lineage>
        <taxon>Viruses</taxon>
        <taxon>Duplodnaviria</taxon>
        <taxon>Heunggongvirae</taxon>
        <taxon>Uroviricota</taxon>
        <taxon>Caudoviricetes</taxon>
        <taxon>Saundersvirus</taxon>
        <taxon>Saundersvirus Tp84</taxon>
    </lineage>
</organism>
<evidence type="ECO:0008006" key="3">
    <source>
        <dbReference type="Google" id="ProtNLM"/>
    </source>
</evidence>
<dbReference type="OrthoDB" id="41092at10239"/>
<dbReference type="KEGG" id="vg:40075846"/>
<keyword evidence="2" id="KW-1185">Reference proteome</keyword>
<dbReference type="Proteomes" id="UP000225660">
    <property type="component" value="Segment"/>
</dbReference>
<dbReference type="RefSeq" id="YP_009600084.1">
    <property type="nucleotide sequence ID" value="NC_041918.2"/>
</dbReference>
<evidence type="ECO:0000313" key="2">
    <source>
        <dbReference type="Proteomes" id="UP000225660"/>
    </source>
</evidence>
<evidence type="ECO:0000313" key="1">
    <source>
        <dbReference type="EMBL" id="AQY55057.1"/>
    </source>
</evidence>
<reference evidence="1" key="1">
    <citation type="submission" date="2017-10" db="EMBL/GenBank/DDBJ databases">
        <title>Sequence, genome organization and annotation of the thermophilic 47,7-kb bacterophage TO-84 that infects Geobacillus stearothermophilus.</title>
        <authorList>
            <person name="Skowron P.M."/>
            <person name="Kropinski A."/>
            <person name="Los M."/>
        </authorList>
    </citation>
    <scope>NUCLEOTIDE SEQUENCE [LARGE SCALE GENOMIC DNA]</scope>
</reference>
<dbReference type="GeneID" id="40075846"/>
<protein>
    <recommendedName>
        <fullName evidence="3">DNA-binding protein</fullName>
    </recommendedName>
</protein>
<sequence>MDKIPKLVMASDMAEKWGVDRRVVNNWSRRDPSFPKPVMVVGNGKYPLYLEEDMIAYGKQKGLEKGDDTQT</sequence>
<accession>A0A1U9WQK2</accession>
<proteinExistence type="predicted"/>